<dbReference type="SUPFAM" id="SSF51690">
    <property type="entry name" value="Nicotinate/Quinolinate PRTase C-terminal domain-like"/>
    <property type="match status" value="1"/>
</dbReference>
<evidence type="ECO:0000313" key="13">
    <source>
        <dbReference type="EMBL" id="RDI60445.1"/>
    </source>
</evidence>
<keyword evidence="4" id="KW-0597">Phosphoprotein</keyword>
<evidence type="ECO:0000313" key="14">
    <source>
        <dbReference type="Proteomes" id="UP000254869"/>
    </source>
</evidence>
<evidence type="ECO:0000256" key="3">
    <source>
        <dbReference type="ARBA" id="ARBA00013236"/>
    </source>
</evidence>
<dbReference type="NCBIfam" id="NF009131">
    <property type="entry name" value="PRK12484.1"/>
    <property type="match status" value="1"/>
</dbReference>
<dbReference type="GO" id="GO:0005829">
    <property type="term" value="C:cytosol"/>
    <property type="evidence" value="ECO:0007669"/>
    <property type="project" value="TreeGrafter"/>
</dbReference>
<evidence type="ECO:0000256" key="6">
    <source>
        <dbReference type="ARBA" id="ARBA00022642"/>
    </source>
</evidence>
<evidence type="ECO:0000256" key="2">
    <source>
        <dbReference type="ARBA" id="ARBA00010897"/>
    </source>
</evidence>
<keyword evidence="13" id="KW-0328">Glycosyltransferase</keyword>
<comment type="pathway">
    <text evidence="1 9">Cofactor biosynthesis; NAD(+) biosynthesis; nicotinate D-ribonucleotide from nicotinate: step 1/1.</text>
</comment>
<dbReference type="GO" id="GO:0004516">
    <property type="term" value="F:nicotinate phosphoribosyltransferase activity"/>
    <property type="evidence" value="ECO:0007669"/>
    <property type="project" value="UniProtKB-UniRule"/>
</dbReference>
<evidence type="ECO:0000259" key="12">
    <source>
        <dbReference type="Pfam" id="PF17767"/>
    </source>
</evidence>
<dbReference type="PIRSF" id="PIRSF000484">
    <property type="entry name" value="NAPRT"/>
    <property type="match status" value="1"/>
</dbReference>
<evidence type="ECO:0000256" key="10">
    <source>
        <dbReference type="SAM" id="MobiDB-lite"/>
    </source>
</evidence>
<dbReference type="AlphaFoldDB" id="A0A370HQ88"/>
<comment type="PTM">
    <text evidence="9">Transiently phosphorylated on a His residue during the reaction cycle. Phosphorylation strongly increases the affinity for substrates and increases the rate of nicotinate D-ribonucleotide production. Dephosphorylation regenerates the low-affinity form of the enzyme, leading to product release.</text>
</comment>
<dbReference type="EMBL" id="QQBC01000015">
    <property type="protein sequence ID" value="RDI60445.1"/>
    <property type="molecule type" value="Genomic_DNA"/>
</dbReference>
<feature type="domain" description="Nicotinate/nicotinamide phosphoribosyltransferase" evidence="11">
    <location>
        <begin position="189"/>
        <end position="303"/>
    </location>
</feature>
<dbReference type="PANTHER" id="PTHR11098:SF1">
    <property type="entry name" value="NICOTINATE PHOSPHORIBOSYLTRANSFERASE"/>
    <property type="match status" value="1"/>
</dbReference>
<sequence length="491" mass="52275">MSRATGDFGTESFEGIANGRPDKLGTNGGSRSAVSGVHTGHMSGGLLTDLYELTMAASYLRRKMTGSATFSLFVRDLPPNRGFLVAAGLSDCLDWLAQFWFSPTDLDYLAGIGFDDRTLASFASMRFGGDVWAVGDGRIVFANEPILEVTAPIVQAQLVETYLLNQVSFQTTMATKAARCRIAAADRIELVDFAFRRAQGIEAGLAVARLSAMVGFAATSNVEAARRYGLRPAGTMAHSYIEAFPTELDAFHAFAADQPERATFLVDTYDTLGGVAHAIDVIRRLGLQRHAGIRLDSGDLALLAIDARRMLDEAGLPEVRIVVSGGLDEHDLATFVSRSVPIDAAGIGTRMGVSADAPYLDSAYKLVAYDSRPVAKLSTGKATMPGPKQIFRGDGLRDVIACRDEPAPAGTGPLLEPVMLAGRRLGAVEDVCAGRARFEADLVELPEDVSDLCFPVTPVAAISPRLDRLTTDVQNAAHGLAGPVGRHSNGR</sequence>
<dbReference type="PANTHER" id="PTHR11098">
    <property type="entry name" value="NICOTINATE PHOSPHORIBOSYLTRANSFERASE"/>
    <property type="match status" value="1"/>
</dbReference>
<dbReference type="Gene3D" id="3.20.140.10">
    <property type="entry name" value="nicotinate phosphoribosyltransferase"/>
    <property type="match status" value="1"/>
</dbReference>
<keyword evidence="5 9" id="KW-0436">Ligase</keyword>
<proteinExistence type="inferred from homology"/>
<accession>A0A370HQ88</accession>
<comment type="function">
    <text evidence="9">Catalyzes the first step in the biosynthesis of NAD from nicotinic acid, the ATP-dependent synthesis of beta-nicotinate D-ribonucleotide from nicotinate and 5-phospho-D-ribose 1-phosphate.</text>
</comment>
<comment type="catalytic activity">
    <reaction evidence="8 9">
        <text>5-phospho-alpha-D-ribose 1-diphosphate + nicotinate + ATP + H2O = nicotinate beta-D-ribonucleotide + ADP + phosphate + diphosphate</text>
        <dbReference type="Rhea" id="RHEA:36163"/>
        <dbReference type="ChEBI" id="CHEBI:15377"/>
        <dbReference type="ChEBI" id="CHEBI:30616"/>
        <dbReference type="ChEBI" id="CHEBI:32544"/>
        <dbReference type="ChEBI" id="CHEBI:33019"/>
        <dbReference type="ChEBI" id="CHEBI:43474"/>
        <dbReference type="ChEBI" id="CHEBI:57502"/>
        <dbReference type="ChEBI" id="CHEBI:58017"/>
        <dbReference type="ChEBI" id="CHEBI:456216"/>
        <dbReference type="EC" id="6.3.4.21"/>
    </reaction>
</comment>
<dbReference type="EC" id="6.3.4.21" evidence="3 9"/>
<dbReference type="Pfam" id="PF17767">
    <property type="entry name" value="NAPRTase_N"/>
    <property type="match status" value="1"/>
</dbReference>
<dbReference type="InterPro" id="IPR041525">
    <property type="entry name" value="N/Namide_PRibTrfase"/>
</dbReference>
<keyword evidence="6 9" id="KW-0662">Pyridine nucleotide biosynthesis</keyword>
<evidence type="ECO:0000256" key="7">
    <source>
        <dbReference type="ARBA" id="ARBA00022679"/>
    </source>
</evidence>
<evidence type="ECO:0000256" key="8">
    <source>
        <dbReference type="ARBA" id="ARBA00048668"/>
    </source>
</evidence>
<dbReference type="InterPro" id="IPR040727">
    <property type="entry name" value="NAPRTase_N"/>
</dbReference>
<keyword evidence="14" id="KW-1185">Reference proteome</keyword>
<organism evidence="13 14">
    <name type="scientific">Nocardia pseudobrasiliensis</name>
    <dbReference type="NCBI Taxonomy" id="45979"/>
    <lineage>
        <taxon>Bacteria</taxon>
        <taxon>Bacillati</taxon>
        <taxon>Actinomycetota</taxon>
        <taxon>Actinomycetes</taxon>
        <taxon>Mycobacteriales</taxon>
        <taxon>Nocardiaceae</taxon>
        <taxon>Nocardia</taxon>
    </lineage>
</organism>
<dbReference type="UniPathway" id="UPA00253">
    <property type="reaction ID" value="UER00457"/>
</dbReference>
<dbReference type="Gene3D" id="3.20.20.70">
    <property type="entry name" value="Aldolase class I"/>
    <property type="match status" value="1"/>
</dbReference>
<dbReference type="NCBIfam" id="TIGR01513">
    <property type="entry name" value="NAPRTase_put"/>
    <property type="match status" value="1"/>
</dbReference>
<dbReference type="CDD" id="cd01570">
    <property type="entry name" value="NAPRTase_A"/>
    <property type="match status" value="1"/>
</dbReference>
<comment type="caution">
    <text evidence="13">The sequence shown here is derived from an EMBL/GenBank/DDBJ whole genome shotgun (WGS) entry which is preliminary data.</text>
</comment>
<evidence type="ECO:0000256" key="4">
    <source>
        <dbReference type="ARBA" id="ARBA00022553"/>
    </source>
</evidence>
<gene>
    <name evidence="13" type="ORF">DFR76_11575</name>
</gene>
<dbReference type="STRING" id="1210086.GCA_001613105_04604"/>
<reference evidence="13 14" key="1">
    <citation type="submission" date="2018-07" db="EMBL/GenBank/DDBJ databases">
        <title>Genomic Encyclopedia of Type Strains, Phase IV (KMG-IV): sequencing the most valuable type-strain genomes for metagenomic binning, comparative biology and taxonomic classification.</title>
        <authorList>
            <person name="Goeker M."/>
        </authorList>
    </citation>
    <scope>NUCLEOTIDE SEQUENCE [LARGE SCALE GENOMIC DNA]</scope>
    <source>
        <strain evidence="13 14">DSM 44290</strain>
    </source>
</reference>
<feature type="region of interest" description="Disordered" evidence="10">
    <location>
        <begin position="1"/>
        <end position="31"/>
    </location>
</feature>
<feature type="domain" description="Nicotinate phosphoribosyltransferase N-terminal" evidence="12">
    <location>
        <begin position="46"/>
        <end position="168"/>
    </location>
</feature>
<dbReference type="GO" id="GO:0016757">
    <property type="term" value="F:glycosyltransferase activity"/>
    <property type="evidence" value="ECO:0007669"/>
    <property type="project" value="UniProtKB-KW"/>
</dbReference>
<dbReference type="Proteomes" id="UP000254869">
    <property type="component" value="Unassembled WGS sequence"/>
</dbReference>
<evidence type="ECO:0000256" key="1">
    <source>
        <dbReference type="ARBA" id="ARBA00004952"/>
    </source>
</evidence>
<dbReference type="InterPro" id="IPR006405">
    <property type="entry name" value="Nic_PRibTrfase_pncB"/>
</dbReference>
<protein>
    <recommendedName>
        <fullName evidence="3 9">Nicotinate phosphoribosyltransferase</fullName>
        <ecNumber evidence="3 9">6.3.4.21</ecNumber>
    </recommendedName>
</protein>
<evidence type="ECO:0000259" key="11">
    <source>
        <dbReference type="Pfam" id="PF04095"/>
    </source>
</evidence>
<dbReference type="SUPFAM" id="SSF54675">
    <property type="entry name" value="Nicotinate/Quinolinate PRTase N-terminal domain-like"/>
    <property type="match status" value="1"/>
</dbReference>
<name>A0A370HQ88_9NOCA</name>
<dbReference type="InterPro" id="IPR007229">
    <property type="entry name" value="Nic_PRibTrfase-Fam"/>
</dbReference>
<dbReference type="NCBIfam" id="NF006696">
    <property type="entry name" value="PRK09243.1-3"/>
    <property type="match status" value="1"/>
</dbReference>
<comment type="similarity">
    <text evidence="2 9">Belongs to the NAPRTase family.</text>
</comment>
<dbReference type="Pfam" id="PF04095">
    <property type="entry name" value="NAPRTase"/>
    <property type="match status" value="1"/>
</dbReference>
<keyword evidence="7 9" id="KW-0808">Transferase</keyword>
<evidence type="ECO:0000256" key="9">
    <source>
        <dbReference type="RuleBase" id="RU365100"/>
    </source>
</evidence>
<dbReference type="GO" id="GO:0034355">
    <property type="term" value="P:NAD+ biosynthetic process via the salvage pathway"/>
    <property type="evidence" value="ECO:0007669"/>
    <property type="project" value="TreeGrafter"/>
</dbReference>
<dbReference type="InterPro" id="IPR013785">
    <property type="entry name" value="Aldolase_TIM"/>
</dbReference>
<evidence type="ECO:0000256" key="5">
    <source>
        <dbReference type="ARBA" id="ARBA00022598"/>
    </source>
</evidence>
<dbReference type="InterPro" id="IPR036068">
    <property type="entry name" value="Nicotinate_pribotase-like_C"/>
</dbReference>